<dbReference type="AlphaFoldDB" id="A0A2J6X584"/>
<accession>A0A2J6X584</accession>
<feature type="non-terminal residue" evidence="1">
    <location>
        <position position="1"/>
    </location>
</feature>
<proteinExistence type="predicted"/>
<protein>
    <recommendedName>
        <fullName evidence="3">Right handed beta helix domain-containing protein</fullName>
    </recommendedName>
</protein>
<evidence type="ECO:0008006" key="3">
    <source>
        <dbReference type="Google" id="ProtNLM"/>
    </source>
</evidence>
<evidence type="ECO:0000313" key="2">
    <source>
        <dbReference type="Proteomes" id="UP000243376"/>
    </source>
</evidence>
<name>A0A2J6X584_9CHLR</name>
<dbReference type="EMBL" id="PNIQ01000518">
    <property type="protein sequence ID" value="PMP81712.1"/>
    <property type="molecule type" value="Genomic_DNA"/>
</dbReference>
<gene>
    <name evidence="1" type="ORF">C0184_07845</name>
</gene>
<comment type="caution">
    <text evidence="1">The sequence shown here is derived from an EMBL/GenBank/DDBJ whole genome shotgun (WGS) entry which is preliminary data.</text>
</comment>
<reference evidence="1 2" key="1">
    <citation type="submission" date="2018-01" db="EMBL/GenBank/DDBJ databases">
        <title>Metagenomic assembled genomes from two thermal pools in the Uzon Caldera, Kamchatka, Russia.</title>
        <authorList>
            <person name="Wilkins L."/>
            <person name="Ettinger C."/>
        </authorList>
    </citation>
    <scope>NUCLEOTIDE SEQUENCE [LARGE SCALE GENOMIC DNA]</scope>
    <source>
        <strain evidence="1">ZAV-02</strain>
    </source>
</reference>
<sequence>GATDNTTNPPARGDWGRILVRSTGSATFNMVELRYGGRSWFNIPVLEQDLGAQVNIAASTFRYNSGCALAIHPQMDVTLTNMSAANVIGNGTNGICVRGGAIAANTTWKETEVPYVPQDDITVNIGVMLTWGPGVVIKPKDFSVEFLIDGILSANGTQSQPIYVTSIYDSTVGGVTISSTTPPAPGQWGRILFRSGSSGTLSHIVLRYGGGDSFFGSYGAIHVDNASPVLRYCMLANNRYGLRSSGTAANPVIEYCNIVGNTTAGIQNDTPNHWISALNNWWGNVNGPNDASNADGFVNNSSGDKVSNFVKYQP</sequence>
<evidence type="ECO:0000313" key="1">
    <source>
        <dbReference type="EMBL" id="PMP81712.1"/>
    </source>
</evidence>
<dbReference type="Proteomes" id="UP000243376">
    <property type="component" value="Unassembled WGS sequence"/>
</dbReference>
<organism evidence="1 2">
    <name type="scientific">Chloroflexus aggregans</name>
    <dbReference type="NCBI Taxonomy" id="152260"/>
    <lineage>
        <taxon>Bacteria</taxon>
        <taxon>Bacillati</taxon>
        <taxon>Chloroflexota</taxon>
        <taxon>Chloroflexia</taxon>
        <taxon>Chloroflexales</taxon>
        <taxon>Chloroflexineae</taxon>
        <taxon>Chloroflexaceae</taxon>
        <taxon>Chloroflexus</taxon>
    </lineage>
</organism>